<dbReference type="EMBL" id="CAAHFG010000001">
    <property type="protein sequence ID" value="VGO14118.1"/>
    <property type="molecule type" value="Genomic_DNA"/>
</dbReference>
<feature type="domain" description="Integrase catalytic" evidence="1">
    <location>
        <begin position="136"/>
        <end position="300"/>
    </location>
</feature>
<evidence type="ECO:0000313" key="3">
    <source>
        <dbReference type="Proteomes" id="UP000366872"/>
    </source>
</evidence>
<dbReference type="PROSITE" id="PS50994">
    <property type="entry name" value="INTEGRASE"/>
    <property type="match status" value="1"/>
</dbReference>
<dbReference type="GO" id="GO:0003676">
    <property type="term" value="F:nucleic acid binding"/>
    <property type="evidence" value="ECO:0007669"/>
    <property type="project" value="InterPro"/>
</dbReference>
<dbReference type="Proteomes" id="UP000366872">
    <property type="component" value="Unassembled WGS sequence"/>
</dbReference>
<keyword evidence="3" id="KW-1185">Reference proteome</keyword>
<proteinExistence type="predicted"/>
<dbReference type="InterPro" id="IPR025948">
    <property type="entry name" value="HTH-like_dom"/>
</dbReference>
<dbReference type="Gene3D" id="3.30.420.10">
    <property type="entry name" value="Ribonuclease H-like superfamily/Ribonuclease H"/>
    <property type="match status" value="1"/>
</dbReference>
<evidence type="ECO:0000259" key="1">
    <source>
        <dbReference type="PROSITE" id="PS50994"/>
    </source>
</evidence>
<dbReference type="InterPro" id="IPR036397">
    <property type="entry name" value="RNaseH_sf"/>
</dbReference>
<dbReference type="SUPFAM" id="SSF53098">
    <property type="entry name" value="Ribonuclease H-like"/>
    <property type="match status" value="1"/>
</dbReference>
<name>A0A6C2U2A2_PONDE</name>
<dbReference type="InterPro" id="IPR001584">
    <property type="entry name" value="Integrase_cat-core"/>
</dbReference>
<reference evidence="2 3" key="1">
    <citation type="submission" date="2019-04" db="EMBL/GenBank/DDBJ databases">
        <authorList>
            <person name="Van Vliet M D."/>
        </authorList>
    </citation>
    <scope>NUCLEOTIDE SEQUENCE [LARGE SCALE GENOMIC DNA]</scope>
    <source>
        <strain evidence="2 3">F1</strain>
    </source>
</reference>
<dbReference type="InterPro" id="IPR012337">
    <property type="entry name" value="RNaseH-like_sf"/>
</dbReference>
<dbReference type="AlphaFoldDB" id="A0A6C2U2A2"/>
<dbReference type="GO" id="GO:0015074">
    <property type="term" value="P:DNA integration"/>
    <property type="evidence" value="ECO:0007669"/>
    <property type="project" value="InterPro"/>
</dbReference>
<organism evidence="2 3">
    <name type="scientific">Pontiella desulfatans</name>
    <dbReference type="NCBI Taxonomy" id="2750659"/>
    <lineage>
        <taxon>Bacteria</taxon>
        <taxon>Pseudomonadati</taxon>
        <taxon>Kiritimatiellota</taxon>
        <taxon>Kiritimatiellia</taxon>
        <taxon>Kiritimatiellales</taxon>
        <taxon>Pontiellaceae</taxon>
        <taxon>Pontiella</taxon>
    </lineage>
</organism>
<dbReference type="Pfam" id="PF13683">
    <property type="entry name" value="rve_3"/>
    <property type="match status" value="1"/>
</dbReference>
<protein>
    <recommendedName>
        <fullName evidence="1">Integrase catalytic domain-containing protein</fullName>
    </recommendedName>
</protein>
<evidence type="ECO:0000313" key="2">
    <source>
        <dbReference type="EMBL" id="VGO14118.1"/>
    </source>
</evidence>
<accession>A0A6C2U2A2</accession>
<sequence length="339" mass="39041">MPRYDARLQILKYQIQMLCDRIDDPRIITEEYERAELMRLGALIDHDISDVMLVVKPKTYCGWLRKKAGKKPKRKGGRPETDASIIQLILRFAKENLGWGYKRIHGELKKLGIKIGRTTIRDIMKRNGINPVPDKAYKNPDSTWSKFISSHIETLVAIDFFSKPVYTLKGKFDAYVLVFIHLGSRRVFMSPATFHPDENWVLQQARNASMWLDDIGVGVSHLIRDRDTKFAASFDTFWEGSGTTIIRTPPRTPQANGFAEAFVKTVKSQCLDHFICLSLEHLDYINREWLAHYNFTRPHQGKEIGNKVLNVDFTPTTEGEIKREKKLGGIISHYYRAAA</sequence>
<dbReference type="Pfam" id="PF13276">
    <property type="entry name" value="HTH_21"/>
    <property type="match status" value="1"/>
</dbReference>
<gene>
    <name evidence="2" type="ORF">PDESU_02676</name>
</gene>